<gene>
    <name evidence="3" type="ORF">HAHE_37350</name>
</gene>
<dbReference type="InterPro" id="IPR011050">
    <property type="entry name" value="Pectin_lyase_fold/virulence"/>
</dbReference>
<feature type="signal peptide" evidence="2">
    <location>
        <begin position="1"/>
        <end position="34"/>
    </location>
</feature>
<feature type="chain" id="PRO_5046849868" description="Autotransporter-associated beta strand repeat-containing protein" evidence="2">
    <location>
        <begin position="35"/>
        <end position="1327"/>
    </location>
</feature>
<dbReference type="InterPro" id="IPR013425">
    <property type="entry name" value="Autotrns_rpt"/>
</dbReference>
<keyword evidence="4" id="KW-1185">Reference proteome</keyword>
<proteinExistence type="predicted"/>
<dbReference type="EMBL" id="AP024702">
    <property type="protein sequence ID" value="BCX49827.1"/>
    <property type="molecule type" value="Genomic_DNA"/>
</dbReference>
<evidence type="ECO:0000313" key="3">
    <source>
        <dbReference type="EMBL" id="BCX49827.1"/>
    </source>
</evidence>
<dbReference type="Proteomes" id="UP001374893">
    <property type="component" value="Chromosome"/>
</dbReference>
<name>A0ABN6H824_9BACT</name>
<reference evidence="3 4" key="1">
    <citation type="submission" date="2021-06" db="EMBL/GenBank/DDBJ databases">
        <title>Complete genome of Haloferula helveola possessing various polysaccharide degrading enzymes.</title>
        <authorList>
            <person name="Takami H."/>
            <person name="Huang C."/>
            <person name="Hamasaki K."/>
        </authorList>
    </citation>
    <scope>NUCLEOTIDE SEQUENCE [LARGE SCALE GENOMIC DNA]</scope>
    <source>
        <strain evidence="3 4">CN-1</strain>
    </source>
</reference>
<evidence type="ECO:0008006" key="5">
    <source>
        <dbReference type="Google" id="ProtNLM"/>
    </source>
</evidence>
<dbReference type="SUPFAM" id="SSF51126">
    <property type="entry name" value="Pectin lyase-like"/>
    <property type="match status" value="1"/>
</dbReference>
<evidence type="ECO:0000256" key="1">
    <source>
        <dbReference type="ARBA" id="ARBA00022729"/>
    </source>
</evidence>
<dbReference type="RefSeq" id="WP_338686610.1">
    <property type="nucleotide sequence ID" value="NZ_AP024702.1"/>
</dbReference>
<organism evidence="3 4">
    <name type="scientific">Haloferula helveola</name>
    <dbReference type="NCBI Taxonomy" id="490095"/>
    <lineage>
        <taxon>Bacteria</taxon>
        <taxon>Pseudomonadati</taxon>
        <taxon>Verrucomicrobiota</taxon>
        <taxon>Verrucomicrobiia</taxon>
        <taxon>Verrucomicrobiales</taxon>
        <taxon>Verrucomicrobiaceae</taxon>
        <taxon>Haloferula</taxon>
    </lineage>
</organism>
<accession>A0ABN6H824</accession>
<dbReference type="NCBIfam" id="TIGR02601">
    <property type="entry name" value="autotrns_rpt"/>
    <property type="match status" value="1"/>
</dbReference>
<evidence type="ECO:0000313" key="4">
    <source>
        <dbReference type="Proteomes" id="UP001374893"/>
    </source>
</evidence>
<keyword evidence="1 2" id="KW-0732">Signal</keyword>
<evidence type="ECO:0000256" key="2">
    <source>
        <dbReference type="SAM" id="SignalP"/>
    </source>
</evidence>
<protein>
    <recommendedName>
        <fullName evidence="5">Autotransporter-associated beta strand repeat-containing protein</fullName>
    </recommendedName>
</protein>
<sequence length="1327" mass="131659">MKPNATKPNLFEGSPLTPLAAISLAAFATPLAQAAAPPITWVGGTTGVEQDWNTIANWSGDPTGQSIGVDIATGNTPIITATPTFTPVDILVGQGGNSGKLDHSAGDLATGTGNWAFIGLDAGSVGTYNITGTANFSASRVMLGAAGQGTMTVNTSGVVDIYGANPGGWWEQDNFDMGRDFGSSATLNMQAGTFNSANGTMWLGCFGGSATLNQSGGTMNLGGIELGRFGDGDPAHVTTGIANITGGILNFDNIVAVGAGGAADVVSGAINVTNATVNCENDLRVGSGGGAGSSGVMNVNNGATVSVGTATQRWLIVGTYDGIDGTLNVNTGGTVNLNAGTDLVTGPWGNGGARLININGGQIIGGDNTFVDFGYDNAGSNALTVQNGGLLEFAGIFGGGSTDKTVNLDDATLRATLDNPNFINFTGSGTETVNVFAGGVTIDTNTLTLGVQDALLEDAVSTGGGLDVIGEGILRLYGAHTFTGATTVAGYTRLGGSGSFAGPMVLSDDAEFDFVNGAATDVLELQNGLSLATWNYMTFEVGSASADQVSITGGTYTAPGNTVTIDLEVVGTLGLGTRTLISGATGIDVNDFSVSSSAPTGYDWELQVAGDELQLVITSLAPATAFWKGGEDAYWDSPDGAGFNWATDDTGASSTVVAPDVPTDVVFSADGAANEATILGSDFEIKSLAFDASAGNVTIGADAAEVLTVTSGITNGSANEQIFNAGVMLAGDQSLDAAANLTFNGATDSTGVLTKIGAGTATFGAYTADAYVAVNEGSAVFNGATTLFGDIGIADGVGNAGALTVTPTGSISMPGRFFFAGRNQGNGSVTVDGGSISADGIRVASSAWTGALTQGQIDIINGGSITTSGTFMVQDGNGFDEQNQGTVNVTNGTVTSEGDLIIAHAGNNTALGTMNVGSNGVVNVASATYRWLILGRYDGAKGILNVGNGGVVNVNAGTDMKMALNGGSHEVTVDGGMINGSGGVIEAGTGTITIRNGGEVKGFALDAWNGSTVIESGGVLEARWIATGGSGTVSVDGGTLRASVSDPNFLNFWGGASTSLTINGGGMTIDSNGFDIGSLKGLLGGTGNGGLTKAGAGTFTMNGVSTFTGNTTVNGGTLAINGTSLSDTATLFINTGAVVNVTGTEVVAALDFGSGPVAAGTYGATGSGADNIDDVHFTGAGVVSVVAVSGSPYDAWSGGEAFEDDKNGDSVPNGLAFLLGATSPDENALGLLPTATSTGGGGLVLNFSMLNAAARGAATLSVEHSSDLGVLDAWTTVLVPEVSGGPTSGVTFVITPNGDLNDVQATIGSAQAADGRLFGRLFGETGE</sequence>
<dbReference type="Pfam" id="PF12951">
    <property type="entry name" value="PATR"/>
    <property type="match status" value="2"/>
</dbReference>